<evidence type="ECO:0000313" key="2">
    <source>
        <dbReference type="EMBL" id="KAF1829930.1"/>
    </source>
</evidence>
<feature type="region of interest" description="Disordered" evidence="1">
    <location>
        <begin position="1"/>
        <end position="87"/>
    </location>
</feature>
<dbReference type="AlphaFoldDB" id="A0A6A5K118"/>
<proteinExistence type="predicted"/>
<dbReference type="Proteomes" id="UP000800040">
    <property type="component" value="Unassembled WGS sequence"/>
</dbReference>
<feature type="compositionally biased region" description="Pro residues" evidence="1">
    <location>
        <begin position="59"/>
        <end position="74"/>
    </location>
</feature>
<evidence type="ECO:0000256" key="1">
    <source>
        <dbReference type="SAM" id="MobiDB-lite"/>
    </source>
</evidence>
<name>A0A6A5K118_9PLEO</name>
<feature type="compositionally biased region" description="Polar residues" evidence="1">
    <location>
        <begin position="1"/>
        <end position="13"/>
    </location>
</feature>
<accession>A0A6A5K118</accession>
<reference evidence="2" key="1">
    <citation type="submission" date="2020-01" db="EMBL/GenBank/DDBJ databases">
        <authorList>
            <consortium name="DOE Joint Genome Institute"/>
            <person name="Haridas S."/>
            <person name="Albert R."/>
            <person name="Binder M."/>
            <person name="Bloem J."/>
            <person name="Labutti K."/>
            <person name="Salamov A."/>
            <person name="Andreopoulos B."/>
            <person name="Baker S.E."/>
            <person name="Barry K."/>
            <person name="Bills G."/>
            <person name="Bluhm B.H."/>
            <person name="Cannon C."/>
            <person name="Castanera R."/>
            <person name="Culley D.E."/>
            <person name="Daum C."/>
            <person name="Ezra D."/>
            <person name="Gonzalez J.B."/>
            <person name="Henrissat B."/>
            <person name="Kuo A."/>
            <person name="Liang C."/>
            <person name="Lipzen A."/>
            <person name="Lutzoni F."/>
            <person name="Magnuson J."/>
            <person name="Mondo S."/>
            <person name="Nolan M."/>
            <person name="Ohm R."/>
            <person name="Pangilinan J."/>
            <person name="Park H.-J."/>
            <person name="Ramirez L."/>
            <person name="Alfaro M."/>
            <person name="Sun H."/>
            <person name="Tritt A."/>
            <person name="Yoshinaga Y."/>
            <person name="Zwiers L.-H."/>
            <person name="Turgeon B.G."/>
            <person name="Goodwin S.B."/>
            <person name="Spatafora J.W."/>
            <person name="Crous P.W."/>
            <person name="Grigoriev I.V."/>
        </authorList>
    </citation>
    <scope>NUCLEOTIDE SEQUENCE</scope>
    <source>
        <strain evidence="2">P77</strain>
    </source>
</reference>
<protein>
    <submittedName>
        <fullName evidence="2">Uncharacterized protein</fullName>
    </submittedName>
</protein>
<gene>
    <name evidence="2" type="ORF">BDW02DRAFT_125124</name>
</gene>
<evidence type="ECO:0000313" key="3">
    <source>
        <dbReference type="Proteomes" id="UP000800040"/>
    </source>
</evidence>
<dbReference type="OrthoDB" id="3926908at2759"/>
<organism evidence="2 3">
    <name type="scientific">Decorospora gaudefroyi</name>
    <dbReference type="NCBI Taxonomy" id="184978"/>
    <lineage>
        <taxon>Eukaryota</taxon>
        <taxon>Fungi</taxon>
        <taxon>Dikarya</taxon>
        <taxon>Ascomycota</taxon>
        <taxon>Pezizomycotina</taxon>
        <taxon>Dothideomycetes</taxon>
        <taxon>Pleosporomycetidae</taxon>
        <taxon>Pleosporales</taxon>
        <taxon>Pleosporineae</taxon>
        <taxon>Pleosporaceae</taxon>
        <taxon>Decorospora</taxon>
    </lineage>
</organism>
<sequence length="196" mass="21888">MTNEDTIMSNTAPLTPHDDDNEPDLPSPMVDFSPTTVPYNESFENDLMHLLLSTKQSPQQPPPPHHRTPPPNLSPIPASHLPIPLTSPLRTHTSPIPGLYVTHANGYHTGGPGPNPHTIAAYAAAFIEQHGIEDAGQLERVVEQVVSVKMGEVRERMERRREVLERNRGVEKELEDLRLQRAAELRVMERVKGMRG</sequence>
<keyword evidence="3" id="KW-1185">Reference proteome</keyword>
<dbReference type="EMBL" id="ML975417">
    <property type="protein sequence ID" value="KAF1829930.1"/>
    <property type="molecule type" value="Genomic_DNA"/>
</dbReference>